<evidence type="ECO:0000313" key="3">
    <source>
        <dbReference type="Proteomes" id="UP000001823"/>
    </source>
</evidence>
<dbReference type="EMBL" id="CP000246">
    <property type="protein sequence ID" value="ABG84262.1"/>
    <property type="molecule type" value="Genomic_DNA"/>
</dbReference>
<keyword evidence="1" id="KW-1133">Transmembrane helix</keyword>
<keyword evidence="3" id="KW-1185">Reference proteome</keyword>
<keyword evidence="1" id="KW-0472">Membrane</keyword>
<proteinExistence type="predicted"/>
<protein>
    <submittedName>
        <fullName evidence="2">Uncharacterized protein</fullName>
    </submittedName>
</protein>
<name>A0A0H2YT84_CLOP1</name>
<keyword evidence="1" id="KW-0812">Transmembrane</keyword>
<evidence type="ECO:0000313" key="2">
    <source>
        <dbReference type="EMBL" id="ABG84262.1"/>
    </source>
</evidence>
<feature type="transmembrane region" description="Helical" evidence="1">
    <location>
        <begin position="20"/>
        <end position="42"/>
    </location>
</feature>
<dbReference type="Proteomes" id="UP000001823">
    <property type="component" value="Chromosome"/>
</dbReference>
<dbReference type="AlphaFoldDB" id="A0A0H2YT84"/>
<reference evidence="2 3" key="1">
    <citation type="journal article" date="2006" name="Genome Res.">
        <title>Skewed genomic variability in strains of the toxigenic bacterial pathogen, Clostridium perfringens.</title>
        <authorList>
            <person name="Myers G.S."/>
            <person name="Rasko D.A."/>
            <person name="Cheung J.K."/>
            <person name="Ravel J."/>
            <person name="Seshadri R."/>
            <person name="Deboy R.T."/>
            <person name="Ren Q."/>
            <person name="Varga J."/>
            <person name="Awad M.M."/>
            <person name="Brinkac L.M."/>
            <person name="Daugherty S.C."/>
            <person name="Haft D.H."/>
            <person name="Dodson R.J."/>
            <person name="Madupu R."/>
            <person name="Nelson W.C."/>
            <person name="Rosovitz M.J."/>
            <person name="Sullivan S.A."/>
            <person name="Khouri H."/>
            <person name="Dimitrov G.I."/>
            <person name="Watkins K.L."/>
            <person name="Mulligan S."/>
            <person name="Benton J."/>
            <person name="Radune D."/>
            <person name="Fisher D.J."/>
            <person name="Atkins H.S."/>
            <person name="Hiscox T."/>
            <person name="Jost B.H."/>
            <person name="Billington S.J."/>
            <person name="Songer J.G."/>
            <person name="McClane B.A."/>
            <person name="Titball R.W."/>
            <person name="Rood J.I."/>
            <person name="Melville S.B."/>
            <person name="Paulsen I.T."/>
        </authorList>
    </citation>
    <scope>NUCLEOTIDE SEQUENCE [LARGE SCALE GENOMIC DNA]</scope>
    <source>
        <strain evidence="3">ATCC 13124 / DSM 756 / JCM 1290 / NCIMB 6125 / NCTC 8237 / S 107 / Type A</strain>
    </source>
</reference>
<evidence type="ECO:0000256" key="1">
    <source>
        <dbReference type="SAM" id="Phobius"/>
    </source>
</evidence>
<dbReference type="PaxDb" id="195103-CPF_2669"/>
<dbReference type="HOGENOM" id="CLU_3214529_0_0_9"/>
<organism evidence="2 3">
    <name type="scientific">Clostridium perfringens (strain ATCC 13124 / DSM 756 / JCM 1290 / NCIMB 6125 / NCTC 8237 / Type A)</name>
    <dbReference type="NCBI Taxonomy" id="195103"/>
    <lineage>
        <taxon>Bacteria</taxon>
        <taxon>Bacillati</taxon>
        <taxon>Bacillota</taxon>
        <taxon>Clostridia</taxon>
        <taxon>Eubacteriales</taxon>
        <taxon>Clostridiaceae</taxon>
        <taxon>Clostridium</taxon>
    </lineage>
</organism>
<accession>A0A0H2YT84</accession>
<dbReference type="KEGG" id="cpf:CPF_2669"/>
<sequence>MNFSIGIKKAISNLNLEEFINFIFINSLINSIDIALFIIHAIKY</sequence>
<gene>
    <name evidence="2" type="ordered locus">CPF_2669</name>
</gene>